<dbReference type="InterPro" id="IPR036182">
    <property type="entry name" value="PCuAC_sf"/>
</dbReference>
<organism evidence="2">
    <name type="scientific">Streptomyces sp. NBC_00049</name>
    <dbReference type="NCBI Taxonomy" id="2903617"/>
    <lineage>
        <taxon>Bacteria</taxon>
        <taxon>Bacillati</taxon>
        <taxon>Actinomycetota</taxon>
        <taxon>Actinomycetes</taxon>
        <taxon>Kitasatosporales</taxon>
        <taxon>Streptomycetaceae</taxon>
        <taxon>Streptomyces</taxon>
    </lineage>
</organism>
<evidence type="ECO:0000313" key="2">
    <source>
        <dbReference type="EMBL" id="WTU72200.1"/>
    </source>
</evidence>
<protein>
    <submittedName>
        <fullName evidence="2">Copper chaperone PCu(A)C</fullName>
    </submittedName>
</protein>
<keyword evidence="1" id="KW-1133">Transmembrane helix</keyword>
<sequence>MTDPLSPGASDRARPGTRRVREGLVAALAPVTACLAALVGLTAWTTAGAAGSPARIEVGIGRVFLPYADKQLTAAFFPISNTGGTGDELLSVTSPDAERAMLSRHEGAQGADFMRMVPSADIPAGTAVVMTPNTLDVMVTVRGSWQVGDAVPFILHFRTSGPVHTVAFVVRPGS</sequence>
<name>A0AAU2JJV6_9ACTN</name>
<dbReference type="InterPro" id="IPR058248">
    <property type="entry name" value="Lxx211020-like"/>
</dbReference>
<reference evidence="2" key="1">
    <citation type="submission" date="2022-10" db="EMBL/GenBank/DDBJ databases">
        <title>The complete genomes of actinobacterial strains from the NBC collection.</title>
        <authorList>
            <person name="Joergensen T.S."/>
            <person name="Alvarez Arevalo M."/>
            <person name="Sterndorff E.B."/>
            <person name="Faurdal D."/>
            <person name="Vuksanovic O."/>
            <person name="Mourched A.-S."/>
            <person name="Charusanti P."/>
            <person name="Shaw S."/>
            <person name="Blin K."/>
            <person name="Weber T."/>
        </authorList>
    </citation>
    <scope>NUCLEOTIDE SEQUENCE</scope>
    <source>
        <strain evidence="2">NBC_00049</strain>
    </source>
</reference>
<dbReference type="SUPFAM" id="SSF110087">
    <property type="entry name" value="DR1885-like metal-binding protein"/>
    <property type="match status" value="1"/>
</dbReference>
<dbReference type="Gene3D" id="2.60.40.1890">
    <property type="entry name" value="PCu(A)C copper chaperone"/>
    <property type="match status" value="1"/>
</dbReference>
<gene>
    <name evidence="2" type="ORF">OG327_02010</name>
</gene>
<keyword evidence="1" id="KW-0472">Membrane</keyword>
<dbReference type="AlphaFoldDB" id="A0AAU2JJV6"/>
<dbReference type="InterPro" id="IPR007410">
    <property type="entry name" value="LpqE-like"/>
</dbReference>
<feature type="transmembrane region" description="Helical" evidence="1">
    <location>
        <begin position="24"/>
        <end position="44"/>
    </location>
</feature>
<dbReference type="PANTHER" id="PTHR36302:SF1">
    <property type="entry name" value="COPPER CHAPERONE PCU(A)C"/>
    <property type="match status" value="1"/>
</dbReference>
<accession>A0AAU2JJV6</accession>
<proteinExistence type="predicted"/>
<dbReference type="EMBL" id="CP108264">
    <property type="protein sequence ID" value="WTU72200.1"/>
    <property type="molecule type" value="Genomic_DNA"/>
</dbReference>
<keyword evidence="1" id="KW-0812">Transmembrane</keyword>
<evidence type="ECO:0000256" key="1">
    <source>
        <dbReference type="SAM" id="Phobius"/>
    </source>
</evidence>
<dbReference type="PANTHER" id="PTHR36302">
    <property type="entry name" value="BLR7088 PROTEIN"/>
    <property type="match status" value="1"/>
</dbReference>
<dbReference type="Pfam" id="PF04314">
    <property type="entry name" value="PCuAC"/>
    <property type="match status" value="1"/>
</dbReference>